<gene>
    <name evidence="3" type="ORF">AB1I70_30010</name>
</gene>
<dbReference type="EMBL" id="JBFDTY010000025">
    <property type="protein sequence ID" value="MFA2795497.1"/>
    <property type="molecule type" value="Genomic_DNA"/>
</dbReference>
<evidence type="ECO:0000313" key="3">
    <source>
        <dbReference type="EMBL" id="MFA2795497.1"/>
    </source>
</evidence>
<evidence type="ECO:0000259" key="2">
    <source>
        <dbReference type="Pfam" id="PF20441"/>
    </source>
</evidence>
<dbReference type="Proteomes" id="UP001571110">
    <property type="component" value="Unassembled WGS sequence"/>
</dbReference>
<dbReference type="PANTHER" id="PTHR41287:SF1">
    <property type="entry name" value="PROTEIN YMFN"/>
    <property type="match status" value="1"/>
</dbReference>
<organism evidence="3 4">
    <name type="scientific">Bacillus mobilis</name>
    <dbReference type="NCBI Taxonomy" id="2026190"/>
    <lineage>
        <taxon>Bacteria</taxon>
        <taxon>Bacillati</taxon>
        <taxon>Bacillota</taxon>
        <taxon>Bacilli</taxon>
        <taxon>Bacillales</taxon>
        <taxon>Bacillaceae</taxon>
        <taxon>Bacillus</taxon>
        <taxon>Bacillus cereus group</taxon>
    </lineage>
</organism>
<feature type="non-terminal residue" evidence="3">
    <location>
        <position position="384"/>
    </location>
</feature>
<dbReference type="Pfam" id="PF03354">
    <property type="entry name" value="TerL_ATPase"/>
    <property type="match status" value="1"/>
</dbReference>
<protein>
    <submittedName>
        <fullName evidence="3">Terminase large subunit</fullName>
    </submittedName>
</protein>
<dbReference type="Pfam" id="PF20441">
    <property type="entry name" value="TerL_nuclease"/>
    <property type="match status" value="1"/>
</dbReference>
<evidence type="ECO:0000313" key="4">
    <source>
        <dbReference type="Proteomes" id="UP001571110"/>
    </source>
</evidence>
<comment type="caution">
    <text evidence="3">The sequence shown here is derived from an EMBL/GenBank/DDBJ whole genome shotgun (WGS) entry which is preliminary data.</text>
</comment>
<keyword evidence="4" id="KW-1185">Reference proteome</keyword>
<dbReference type="PANTHER" id="PTHR41287">
    <property type="match status" value="1"/>
</dbReference>
<evidence type="ECO:0000259" key="1">
    <source>
        <dbReference type="Pfam" id="PF03354"/>
    </source>
</evidence>
<proteinExistence type="predicted"/>
<reference evidence="3 4" key="1">
    <citation type="submission" date="2024-06" db="EMBL/GenBank/DDBJ databases">
        <title>Genetic profile and toxigenic potential of Bacillus cereus isolates from a Norwegian ice cream production plant,.</title>
        <authorList>
            <person name="Lindback T."/>
            <person name="Llarena A.-K."/>
            <person name="O'Sullivan K."/>
            <person name="Monshaugen M."/>
            <person name="Holmemo C.W."/>
            <person name="Aspholm M."/>
        </authorList>
    </citation>
    <scope>NUCLEOTIDE SEQUENCE [LARGE SCALE GENOMIC DNA]</scope>
    <source>
        <strain evidence="3 4">NVH-YM330</strain>
    </source>
</reference>
<dbReference type="RefSeq" id="WP_372470177.1">
    <property type="nucleotide sequence ID" value="NZ_JBFDTY010000025.1"/>
</dbReference>
<dbReference type="Gene3D" id="3.40.50.300">
    <property type="entry name" value="P-loop containing nucleotide triphosphate hydrolases"/>
    <property type="match status" value="1"/>
</dbReference>
<accession>A0ABV4S6E3</accession>
<dbReference type="InterPro" id="IPR005021">
    <property type="entry name" value="Terminase_largesu-like"/>
</dbReference>
<dbReference type="InterPro" id="IPR027417">
    <property type="entry name" value="P-loop_NTPase"/>
</dbReference>
<dbReference type="InterPro" id="IPR046462">
    <property type="entry name" value="TerL_nuclease"/>
</dbReference>
<name>A0ABV4S6E3_9BACI</name>
<feature type="domain" description="Terminase large subunit-like ATPase" evidence="1">
    <location>
        <begin position="70"/>
        <end position="243"/>
    </location>
</feature>
<feature type="domain" description="Terminase large subunit-like endonuclease" evidence="2">
    <location>
        <begin position="253"/>
        <end position="380"/>
    </location>
</feature>
<dbReference type="InterPro" id="IPR046461">
    <property type="entry name" value="TerL_ATPase"/>
</dbReference>
<sequence length="384" mass="44330">MIDKSINAGESVLRACERHIRDLKNSLDENQDYEYKFDKKRAQHIYSFFDRFVKHQKGELAGKPVTLELWQKFILGSLMGWIDKETGARRFTISYTQIARKNGKSLLSSGLSLYMFMIDKEQGAECYCASTKRDTAKIVFMDTMRMIKAAPVLRKHTRIQESLSTIHYKNSVFKALSADKGQDGLNIHFVSYDEFHLEKTREMYDVLVSGMQARKQPLMFIITTAGESRGGTSPCYETYEYCKQILNNISPNENMFCYIAEMDEGDDVHDSSNWFKSNPNINVSISLKALKQAYVRARDNNEMDNFMIKHMNKWIQRKDAYFPVVQWKNKTLPNLEGKECHVGIDLSSKIDITGVSAVFPFENGEYAVLSHCFMPAYGIEEKER</sequence>